<accession>A0A0L0URR1</accession>
<protein>
    <submittedName>
        <fullName evidence="2">Uncharacterized protein</fullName>
    </submittedName>
</protein>
<evidence type="ECO:0000313" key="3">
    <source>
        <dbReference type="Proteomes" id="UP000054564"/>
    </source>
</evidence>
<keyword evidence="3" id="KW-1185">Reference proteome</keyword>
<feature type="compositionally biased region" description="Basic residues" evidence="1">
    <location>
        <begin position="1"/>
        <end position="10"/>
    </location>
</feature>
<reference evidence="3" key="1">
    <citation type="submission" date="2014-03" db="EMBL/GenBank/DDBJ databases">
        <title>The Genome Sequence of Puccinia striiformis f. sp. tritici PST-78.</title>
        <authorList>
            <consortium name="The Broad Institute Genome Sequencing Platform"/>
            <person name="Cuomo C."/>
            <person name="Hulbert S."/>
            <person name="Chen X."/>
            <person name="Walker B."/>
            <person name="Young S.K."/>
            <person name="Zeng Q."/>
            <person name="Gargeya S."/>
            <person name="Fitzgerald M."/>
            <person name="Haas B."/>
            <person name="Abouelleil A."/>
            <person name="Alvarado L."/>
            <person name="Arachchi H.M."/>
            <person name="Berlin A.M."/>
            <person name="Chapman S.B."/>
            <person name="Goldberg J."/>
            <person name="Griggs A."/>
            <person name="Gujja S."/>
            <person name="Hansen M."/>
            <person name="Howarth C."/>
            <person name="Imamovic A."/>
            <person name="Larimer J."/>
            <person name="McCowan C."/>
            <person name="Montmayeur A."/>
            <person name="Murphy C."/>
            <person name="Neiman D."/>
            <person name="Pearson M."/>
            <person name="Priest M."/>
            <person name="Roberts A."/>
            <person name="Saif S."/>
            <person name="Shea T."/>
            <person name="Sisk P."/>
            <person name="Sykes S."/>
            <person name="Wortman J."/>
            <person name="Nusbaum C."/>
            <person name="Birren B."/>
        </authorList>
    </citation>
    <scope>NUCLEOTIDE SEQUENCE [LARGE SCALE GENOMIC DNA]</scope>
    <source>
        <strain evidence="3">race PST-78</strain>
    </source>
</reference>
<feature type="region of interest" description="Disordered" evidence="1">
    <location>
        <begin position="1"/>
        <end position="80"/>
    </location>
</feature>
<name>A0A0L0URR1_9BASI</name>
<gene>
    <name evidence="2" type="ORF">PSTG_17103</name>
</gene>
<dbReference type="Proteomes" id="UP000054564">
    <property type="component" value="Unassembled WGS sequence"/>
</dbReference>
<comment type="caution">
    <text evidence="2">The sequence shown here is derived from an EMBL/GenBank/DDBJ whole genome shotgun (WGS) entry which is preliminary data.</text>
</comment>
<evidence type="ECO:0000313" key="2">
    <source>
        <dbReference type="EMBL" id="KNE89439.1"/>
    </source>
</evidence>
<dbReference type="AlphaFoldDB" id="A0A0L0URR1"/>
<organism evidence="2 3">
    <name type="scientific">Puccinia striiformis f. sp. tritici PST-78</name>
    <dbReference type="NCBI Taxonomy" id="1165861"/>
    <lineage>
        <taxon>Eukaryota</taxon>
        <taxon>Fungi</taxon>
        <taxon>Dikarya</taxon>
        <taxon>Basidiomycota</taxon>
        <taxon>Pucciniomycotina</taxon>
        <taxon>Pucciniomycetes</taxon>
        <taxon>Pucciniales</taxon>
        <taxon>Pucciniaceae</taxon>
        <taxon>Puccinia</taxon>
    </lineage>
</organism>
<sequence>MARPRHKKIKASVPSPQHPSTLNHSPKSASEGTNNHSYEDENDGEELNPGPWLSDHKDKPDLASMPVRRPNPKEWFPPQIDGNHTTFIDYGCERDEEEYPLHPNGQTTFVGYSKHSAITYRGNHGPPKEEKKEDVEEVAEDGKKNENWIWKTTRYFCLGALTCDNRGCEWAGSPPTCRLKLGSLPKVLKTMTCPGLAGHCLGKVTHLKCDDTALCFDEPCKGFGLLRHKGCHNHPWPEAKKPDPLTLAKFATAVETTQRLLGKPGHEEGDTFESATTFYPASQNKDCVAYYWRRILVGYGLKPDKLGGGIGDKFILNMFGWSSKGLVVISLSFMPGEEHFSFQTPWMANRLVARDKDNKLYSGGFLLDVTYRYFENGYLMTTSMYCGNLNRWVPVQFTWI</sequence>
<evidence type="ECO:0000256" key="1">
    <source>
        <dbReference type="SAM" id="MobiDB-lite"/>
    </source>
</evidence>
<dbReference type="EMBL" id="AJIL01000363">
    <property type="protein sequence ID" value="KNE89439.1"/>
    <property type="molecule type" value="Genomic_DNA"/>
</dbReference>
<proteinExistence type="predicted"/>
<feature type="compositionally biased region" description="Polar residues" evidence="1">
    <location>
        <begin position="14"/>
        <end position="36"/>
    </location>
</feature>